<dbReference type="Gene3D" id="1.25.40.20">
    <property type="entry name" value="Ankyrin repeat-containing domain"/>
    <property type="match status" value="1"/>
</dbReference>
<dbReference type="InterPro" id="IPR002110">
    <property type="entry name" value="Ankyrin_rpt"/>
</dbReference>
<dbReference type="PROSITE" id="PS50088">
    <property type="entry name" value="ANK_REPEAT"/>
    <property type="match status" value="1"/>
</dbReference>
<dbReference type="AlphaFoldDB" id="A0A1Y1US26"/>
<evidence type="ECO:0000313" key="4">
    <source>
        <dbReference type="EMBL" id="ORX40417.1"/>
    </source>
</evidence>
<dbReference type="PANTHER" id="PTHR24198:SF165">
    <property type="entry name" value="ANKYRIN REPEAT-CONTAINING PROTEIN-RELATED"/>
    <property type="match status" value="1"/>
</dbReference>
<evidence type="ECO:0000256" key="3">
    <source>
        <dbReference type="PROSITE-ProRule" id="PRU00023"/>
    </source>
</evidence>
<accession>A0A1Y1US26</accession>
<keyword evidence="1" id="KW-0677">Repeat</keyword>
<dbReference type="SUPFAM" id="SSF48403">
    <property type="entry name" value="Ankyrin repeat"/>
    <property type="match status" value="1"/>
</dbReference>
<dbReference type="PROSITE" id="PS50297">
    <property type="entry name" value="ANK_REP_REGION"/>
    <property type="match status" value="1"/>
</dbReference>
<gene>
    <name evidence="4" type="ORF">BCR36DRAFT_312052</name>
</gene>
<dbReference type="PANTHER" id="PTHR24198">
    <property type="entry name" value="ANKYRIN REPEAT AND PROTEIN KINASE DOMAIN-CONTAINING PROTEIN"/>
    <property type="match status" value="1"/>
</dbReference>
<dbReference type="SMART" id="SM00248">
    <property type="entry name" value="ANK"/>
    <property type="match status" value="3"/>
</dbReference>
<reference evidence="4 5" key="1">
    <citation type="submission" date="2016-08" db="EMBL/GenBank/DDBJ databases">
        <title>Genomes of anaerobic fungi encode conserved fungal cellulosomes for biomass hydrolysis.</title>
        <authorList>
            <consortium name="DOE Joint Genome Institute"/>
            <person name="Haitjema C.H."/>
            <person name="Gilmore S.P."/>
            <person name="Henske J.K."/>
            <person name="Solomon K.V."/>
            <person name="De Groot R."/>
            <person name="Kuo A."/>
            <person name="Mondo S.J."/>
            <person name="Salamov A.A."/>
            <person name="Labutti K."/>
            <person name="Zhao Z."/>
            <person name="Chiniquy J."/>
            <person name="Barry K."/>
            <person name="Brewer H.M."/>
            <person name="Purvine S.O."/>
            <person name="Wright A.T."/>
            <person name="Boxma B."/>
            <person name="Van Alen T."/>
            <person name="Hackstein J.H."/>
            <person name="Baker S.E."/>
            <person name="Grigoriev I.V."/>
            <person name="O'Malley M.A."/>
        </authorList>
    </citation>
    <scope>NUCLEOTIDE SEQUENCE [LARGE SCALE GENOMIC DNA]</scope>
    <source>
        <strain evidence="5">finn</strain>
    </source>
</reference>
<evidence type="ECO:0000256" key="2">
    <source>
        <dbReference type="ARBA" id="ARBA00023043"/>
    </source>
</evidence>
<sequence length="233" mass="27391">MERLKNLIDSSNINQLKLLKFNNLKNINEIEFKNNDLLVYIIETNASKPFFEFVVKEYDNLNYELDNGKIPLFIAIENKNWSMVNILIRHKADINFCNNNGENILFYLYNNEKLDSKTLTFLLKNNINIKFKNVEGKSFIEKIIEGNNENFIKIIFNSLIFNNDFILSFIQQGKNKTCLSTQSINKMLINEKQKLKITCSMFHSAIDNRNLGILKILLAHNTNDKIFERCNKY</sequence>
<reference evidence="4 5" key="2">
    <citation type="submission" date="2016-08" db="EMBL/GenBank/DDBJ databases">
        <title>Pervasive Adenine N6-methylation of Active Genes in Fungi.</title>
        <authorList>
            <consortium name="DOE Joint Genome Institute"/>
            <person name="Mondo S.J."/>
            <person name="Dannebaum R.O."/>
            <person name="Kuo R.C."/>
            <person name="Labutti K."/>
            <person name="Haridas S."/>
            <person name="Kuo A."/>
            <person name="Salamov A."/>
            <person name="Ahrendt S.R."/>
            <person name="Lipzen A."/>
            <person name="Sullivan W."/>
            <person name="Andreopoulos W.B."/>
            <person name="Clum A."/>
            <person name="Lindquist E."/>
            <person name="Daum C."/>
            <person name="Ramamoorthy G.K."/>
            <person name="Gryganskyi A."/>
            <person name="Culley D."/>
            <person name="Magnuson J.K."/>
            <person name="James T.Y."/>
            <person name="O'Malley M.A."/>
            <person name="Stajich J.E."/>
            <person name="Spatafora J.W."/>
            <person name="Visel A."/>
            <person name="Grigoriev I.V."/>
        </authorList>
    </citation>
    <scope>NUCLEOTIDE SEQUENCE [LARGE SCALE GENOMIC DNA]</scope>
    <source>
        <strain evidence="5">finn</strain>
    </source>
</reference>
<comment type="caution">
    <text evidence="4">The sequence shown here is derived from an EMBL/GenBank/DDBJ whole genome shotgun (WGS) entry which is preliminary data.</text>
</comment>
<dbReference type="Pfam" id="PF12796">
    <property type="entry name" value="Ank_2"/>
    <property type="match status" value="1"/>
</dbReference>
<dbReference type="EMBL" id="MCFH01000094">
    <property type="protein sequence ID" value="ORX40417.1"/>
    <property type="molecule type" value="Genomic_DNA"/>
</dbReference>
<dbReference type="STRING" id="1754191.A0A1Y1US26"/>
<evidence type="ECO:0000256" key="1">
    <source>
        <dbReference type="ARBA" id="ARBA00022737"/>
    </source>
</evidence>
<feature type="repeat" description="ANK" evidence="3">
    <location>
        <begin position="67"/>
        <end position="99"/>
    </location>
</feature>
<protein>
    <submittedName>
        <fullName evidence="4">Uncharacterized protein</fullName>
    </submittedName>
</protein>
<proteinExistence type="predicted"/>
<organism evidence="4 5">
    <name type="scientific">Piromyces finnis</name>
    <dbReference type="NCBI Taxonomy" id="1754191"/>
    <lineage>
        <taxon>Eukaryota</taxon>
        <taxon>Fungi</taxon>
        <taxon>Fungi incertae sedis</taxon>
        <taxon>Chytridiomycota</taxon>
        <taxon>Chytridiomycota incertae sedis</taxon>
        <taxon>Neocallimastigomycetes</taxon>
        <taxon>Neocallimastigales</taxon>
        <taxon>Neocallimastigaceae</taxon>
        <taxon>Piromyces</taxon>
    </lineage>
</organism>
<keyword evidence="5" id="KW-1185">Reference proteome</keyword>
<evidence type="ECO:0000313" key="5">
    <source>
        <dbReference type="Proteomes" id="UP000193719"/>
    </source>
</evidence>
<keyword evidence="2 3" id="KW-0040">ANK repeat</keyword>
<name>A0A1Y1US26_9FUNG</name>
<feature type="non-terminal residue" evidence="4">
    <location>
        <position position="233"/>
    </location>
</feature>
<dbReference type="Proteomes" id="UP000193719">
    <property type="component" value="Unassembled WGS sequence"/>
</dbReference>
<dbReference type="InterPro" id="IPR036770">
    <property type="entry name" value="Ankyrin_rpt-contain_sf"/>
</dbReference>